<reference evidence="1" key="1">
    <citation type="submission" date="2023-03" db="EMBL/GenBank/DDBJ databases">
        <title>Massive genome expansion in bonnet fungi (Mycena s.s.) driven by repeated elements and novel gene families across ecological guilds.</title>
        <authorList>
            <consortium name="Lawrence Berkeley National Laboratory"/>
            <person name="Harder C.B."/>
            <person name="Miyauchi S."/>
            <person name="Viragh M."/>
            <person name="Kuo A."/>
            <person name="Thoen E."/>
            <person name="Andreopoulos B."/>
            <person name="Lu D."/>
            <person name="Skrede I."/>
            <person name="Drula E."/>
            <person name="Henrissat B."/>
            <person name="Morin E."/>
            <person name="Kohler A."/>
            <person name="Barry K."/>
            <person name="LaButti K."/>
            <person name="Morin E."/>
            <person name="Salamov A."/>
            <person name="Lipzen A."/>
            <person name="Mereny Z."/>
            <person name="Hegedus B."/>
            <person name="Baldrian P."/>
            <person name="Stursova M."/>
            <person name="Weitz H."/>
            <person name="Taylor A."/>
            <person name="Grigoriev I.V."/>
            <person name="Nagy L.G."/>
            <person name="Martin F."/>
            <person name="Kauserud H."/>
        </authorList>
    </citation>
    <scope>NUCLEOTIDE SEQUENCE</scope>
    <source>
        <strain evidence="1">CBHHK173m</strain>
    </source>
</reference>
<proteinExistence type="predicted"/>
<dbReference type="Proteomes" id="UP001222325">
    <property type="component" value="Unassembled WGS sequence"/>
</dbReference>
<evidence type="ECO:0000313" key="1">
    <source>
        <dbReference type="EMBL" id="KAJ7101493.1"/>
    </source>
</evidence>
<keyword evidence="2" id="KW-1185">Reference proteome</keyword>
<evidence type="ECO:0000313" key="2">
    <source>
        <dbReference type="Proteomes" id="UP001222325"/>
    </source>
</evidence>
<protein>
    <submittedName>
        <fullName evidence="1">Uncharacterized protein</fullName>
    </submittedName>
</protein>
<dbReference type="EMBL" id="JARJCN010000004">
    <property type="protein sequence ID" value="KAJ7101493.1"/>
    <property type="molecule type" value="Genomic_DNA"/>
</dbReference>
<comment type="caution">
    <text evidence="1">The sequence shown here is derived from an EMBL/GenBank/DDBJ whole genome shotgun (WGS) entry which is preliminary data.</text>
</comment>
<sequence length="282" mass="31993">MASALQPVFPEDVERTINEAVLSETSDMCGTMSLVASRFRIWTRPNMFHTVIVRRRAGWMQRMSDCLLPHASFIRILALDLPSSQAGVRYQLPDGELALIRQLLGAAEEVRHLAATWNVWTHLQRECGALPLESLYLIWDQAFDVPAPSLDPLQHPTMLRDLTVYAPAALYFLTPFRSFAELLLPATEQCASLAYVTYATDRPPSPGVAGVAVKRTMLVLVGKTELNRFEADMVQRTRQLYPNFSSRCLSDWNQLLREWVARMEGRESILDHAPEMRRAKAH</sequence>
<gene>
    <name evidence="1" type="ORF">B0H15DRAFT_991457</name>
</gene>
<accession>A0AAD6UFF5</accession>
<organism evidence="1 2">
    <name type="scientific">Mycena belliarum</name>
    <dbReference type="NCBI Taxonomy" id="1033014"/>
    <lineage>
        <taxon>Eukaryota</taxon>
        <taxon>Fungi</taxon>
        <taxon>Dikarya</taxon>
        <taxon>Basidiomycota</taxon>
        <taxon>Agaricomycotina</taxon>
        <taxon>Agaricomycetes</taxon>
        <taxon>Agaricomycetidae</taxon>
        <taxon>Agaricales</taxon>
        <taxon>Marasmiineae</taxon>
        <taxon>Mycenaceae</taxon>
        <taxon>Mycena</taxon>
    </lineage>
</organism>
<name>A0AAD6UFF5_9AGAR</name>
<dbReference type="AlphaFoldDB" id="A0AAD6UFF5"/>